<dbReference type="Proteomes" id="UP001066276">
    <property type="component" value="Chromosome 12"/>
</dbReference>
<comment type="caution">
    <text evidence="1">The sequence shown here is derived from an EMBL/GenBank/DDBJ whole genome shotgun (WGS) entry which is preliminary data.</text>
</comment>
<evidence type="ECO:0000313" key="1">
    <source>
        <dbReference type="EMBL" id="KAJ1085059.1"/>
    </source>
</evidence>
<protein>
    <submittedName>
        <fullName evidence="1">Uncharacterized protein</fullName>
    </submittedName>
</protein>
<proteinExistence type="predicted"/>
<gene>
    <name evidence="1" type="ORF">NDU88_005192</name>
</gene>
<sequence>MRCDIVWSDQMPFGTFNGKEMGSCGKGRDATAESGEAIGHVRIREQKSSSAKRAEKNQQILLLVGASGCCWTRS</sequence>
<name>A0AAV7L2E8_PLEWA</name>
<dbReference type="EMBL" id="JANPWB010000016">
    <property type="protein sequence ID" value="KAJ1085059.1"/>
    <property type="molecule type" value="Genomic_DNA"/>
</dbReference>
<reference evidence="1" key="1">
    <citation type="journal article" date="2022" name="bioRxiv">
        <title>Sequencing and chromosome-scale assembly of the giantPleurodeles waltlgenome.</title>
        <authorList>
            <person name="Brown T."/>
            <person name="Elewa A."/>
            <person name="Iarovenko S."/>
            <person name="Subramanian E."/>
            <person name="Araus A.J."/>
            <person name="Petzold A."/>
            <person name="Susuki M."/>
            <person name="Suzuki K.-i.T."/>
            <person name="Hayashi T."/>
            <person name="Toyoda A."/>
            <person name="Oliveira C."/>
            <person name="Osipova E."/>
            <person name="Leigh N.D."/>
            <person name="Simon A."/>
            <person name="Yun M.H."/>
        </authorList>
    </citation>
    <scope>NUCLEOTIDE SEQUENCE</scope>
    <source>
        <strain evidence="1">20211129_DDA</strain>
        <tissue evidence="1">Liver</tissue>
    </source>
</reference>
<accession>A0AAV7L2E8</accession>
<organism evidence="1 2">
    <name type="scientific">Pleurodeles waltl</name>
    <name type="common">Iberian ribbed newt</name>
    <dbReference type="NCBI Taxonomy" id="8319"/>
    <lineage>
        <taxon>Eukaryota</taxon>
        <taxon>Metazoa</taxon>
        <taxon>Chordata</taxon>
        <taxon>Craniata</taxon>
        <taxon>Vertebrata</taxon>
        <taxon>Euteleostomi</taxon>
        <taxon>Amphibia</taxon>
        <taxon>Batrachia</taxon>
        <taxon>Caudata</taxon>
        <taxon>Salamandroidea</taxon>
        <taxon>Salamandridae</taxon>
        <taxon>Pleurodelinae</taxon>
        <taxon>Pleurodeles</taxon>
    </lineage>
</organism>
<dbReference type="AlphaFoldDB" id="A0AAV7L2E8"/>
<evidence type="ECO:0000313" key="2">
    <source>
        <dbReference type="Proteomes" id="UP001066276"/>
    </source>
</evidence>
<keyword evidence="2" id="KW-1185">Reference proteome</keyword>